<organism evidence="3 4">
    <name type="scientific">Rhodocytophaga rosea</name>
    <dbReference type="NCBI Taxonomy" id="2704465"/>
    <lineage>
        <taxon>Bacteria</taxon>
        <taxon>Pseudomonadati</taxon>
        <taxon>Bacteroidota</taxon>
        <taxon>Cytophagia</taxon>
        <taxon>Cytophagales</taxon>
        <taxon>Rhodocytophagaceae</taxon>
        <taxon>Rhodocytophaga</taxon>
    </lineage>
</organism>
<keyword evidence="1" id="KW-0732">Signal</keyword>
<evidence type="ECO:0000313" key="4">
    <source>
        <dbReference type="Proteomes" id="UP000480178"/>
    </source>
</evidence>
<sequence>MKKVLLSVAAMVAFGFAGHAQVSFIPKAGITFSNVAVKEKEDNQKSNLAMVAGFGINLPISEDGFFSVQPELLYIQKGVKYEEDGNYIKTSFNHIELPVLAKVSFGSDAFKAYVNAGPSFAYNMGGKTTLKFNDEKESMKLRFADKEDTDEISYIDPEYSNRTDFGVQFGGGLGFQAGPGMLLLDVRYGLGLTNFEKTPEKLPVGVTKEDYKSQNRVVAISIGYAIPLGN</sequence>
<keyword evidence="4" id="KW-1185">Reference proteome</keyword>
<dbReference type="Pfam" id="PF13568">
    <property type="entry name" value="OMP_b-brl_2"/>
    <property type="match status" value="1"/>
</dbReference>
<evidence type="ECO:0000259" key="2">
    <source>
        <dbReference type="Pfam" id="PF13568"/>
    </source>
</evidence>
<evidence type="ECO:0000313" key="3">
    <source>
        <dbReference type="EMBL" id="QHT66009.1"/>
    </source>
</evidence>
<proteinExistence type="predicted"/>
<name>A0A6C0GDC4_9BACT</name>
<dbReference type="EMBL" id="CP048222">
    <property type="protein sequence ID" value="QHT66009.1"/>
    <property type="molecule type" value="Genomic_DNA"/>
</dbReference>
<feature type="domain" description="Outer membrane protein beta-barrel" evidence="2">
    <location>
        <begin position="23"/>
        <end position="195"/>
    </location>
</feature>
<accession>A0A6C0GDC4</accession>
<protein>
    <submittedName>
        <fullName evidence="3">PorT family protein</fullName>
    </submittedName>
</protein>
<gene>
    <name evidence="3" type="ORF">GXP67_04645</name>
</gene>
<dbReference type="AlphaFoldDB" id="A0A6C0GDC4"/>
<dbReference type="RefSeq" id="WP_162442082.1">
    <property type="nucleotide sequence ID" value="NZ_CP048222.1"/>
</dbReference>
<dbReference type="InterPro" id="IPR025665">
    <property type="entry name" value="Beta-barrel_OMP_2"/>
</dbReference>
<dbReference type="Proteomes" id="UP000480178">
    <property type="component" value="Chromosome"/>
</dbReference>
<feature type="signal peptide" evidence="1">
    <location>
        <begin position="1"/>
        <end position="20"/>
    </location>
</feature>
<evidence type="ECO:0000256" key="1">
    <source>
        <dbReference type="SAM" id="SignalP"/>
    </source>
</evidence>
<feature type="chain" id="PRO_5025499401" evidence="1">
    <location>
        <begin position="21"/>
        <end position="230"/>
    </location>
</feature>
<reference evidence="3 4" key="1">
    <citation type="submission" date="2020-01" db="EMBL/GenBank/DDBJ databases">
        <authorList>
            <person name="Kim M.K."/>
        </authorList>
    </citation>
    <scope>NUCLEOTIDE SEQUENCE [LARGE SCALE GENOMIC DNA]</scope>
    <source>
        <strain evidence="3 4">172606-1</strain>
    </source>
</reference>
<dbReference type="KEGG" id="rhoz:GXP67_04645"/>